<evidence type="ECO:0000259" key="9">
    <source>
        <dbReference type="PROSITE" id="PS50928"/>
    </source>
</evidence>
<accession>A0A6M0H6G7</accession>
<feature type="transmembrane region" description="Helical" evidence="8">
    <location>
        <begin position="53"/>
        <end position="76"/>
    </location>
</feature>
<dbReference type="Gene3D" id="1.10.3720.10">
    <property type="entry name" value="MetI-like"/>
    <property type="match status" value="1"/>
</dbReference>
<dbReference type="PANTHER" id="PTHR30614">
    <property type="entry name" value="MEMBRANE COMPONENT OF AMINO ACID ABC TRANSPORTER"/>
    <property type="match status" value="1"/>
</dbReference>
<dbReference type="InterPro" id="IPR010065">
    <property type="entry name" value="AA_ABC_transptr_permease_3TM"/>
</dbReference>
<dbReference type="SUPFAM" id="SSF161098">
    <property type="entry name" value="MetI-like"/>
    <property type="match status" value="1"/>
</dbReference>
<sequence length="215" mass="24039">MDIDILKQIFPILLQSTGMTIFLTIISVVLGTLIGIAVSLLKMSKNKLIYSLASFYTWIVRGTPMLLQLFFLYYGLPFLGIKLEPMSAAIIGLSLNSGAYMSEIIRGGILAVDKGQFEACKALGFTYGQTMKRVVLPQTFKVIIPPVGNEFITILKDTSLVSIIAMEELMRTAQQIYSSNFRPIEPFFIAACIYLVLTTIFTGMFSKWEKKLAKY</sequence>
<keyword evidence="5" id="KW-0029">Amino-acid transport</keyword>
<keyword evidence="2 8" id="KW-0813">Transport</keyword>
<dbReference type="EMBL" id="JAAGPU010000028">
    <property type="protein sequence ID" value="NEU05884.1"/>
    <property type="molecule type" value="Genomic_DNA"/>
</dbReference>
<comment type="caution">
    <text evidence="10">The sequence shown here is derived from an EMBL/GenBank/DDBJ whole genome shotgun (WGS) entry which is preliminary data.</text>
</comment>
<gene>
    <name evidence="10" type="ORF">G3M99_13690</name>
</gene>
<dbReference type="Proteomes" id="UP000481872">
    <property type="component" value="Unassembled WGS sequence"/>
</dbReference>
<dbReference type="GO" id="GO:0043190">
    <property type="term" value="C:ATP-binding cassette (ABC) transporter complex"/>
    <property type="evidence" value="ECO:0007669"/>
    <property type="project" value="InterPro"/>
</dbReference>
<dbReference type="RefSeq" id="WP_199870549.1">
    <property type="nucleotide sequence ID" value="NZ_JAAGPU010000028.1"/>
</dbReference>
<dbReference type="InterPro" id="IPR000515">
    <property type="entry name" value="MetI-like"/>
</dbReference>
<evidence type="ECO:0000256" key="6">
    <source>
        <dbReference type="ARBA" id="ARBA00022989"/>
    </source>
</evidence>
<keyword evidence="7 8" id="KW-0472">Membrane</keyword>
<evidence type="ECO:0000256" key="7">
    <source>
        <dbReference type="ARBA" id="ARBA00023136"/>
    </source>
</evidence>
<dbReference type="PANTHER" id="PTHR30614:SF0">
    <property type="entry name" value="L-CYSTINE TRANSPORT SYSTEM PERMEASE PROTEIN TCYL"/>
    <property type="match status" value="1"/>
</dbReference>
<keyword evidence="4 8" id="KW-0812">Transmembrane</keyword>
<evidence type="ECO:0000256" key="2">
    <source>
        <dbReference type="ARBA" id="ARBA00022448"/>
    </source>
</evidence>
<dbReference type="AlphaFoldDB" id="A0A6M0H6G7"/>
<dbReference type="NCBIfam" id="TIGR01726">
    <property type="entry name" value="HEQRo_perm_3TM"/>
    <property type="match status" value="1"/>
</dbReference>
<protein>
    <submittedName>
        <fullName evidence="10">Amino acid ABC transporter permease</fullName>
    </submittedName>
</protein>
<evidence type="ECO:0000256" key="3">
    <source>
        <dbReference type="ARBA" id="ARBA00022475"/>
    </source>
</evidence>
<keyword evidence="11" id="KW-1185">Reference proteome</keyword>
<dbReference type="FunFam" id="1.10.3720.10:FF:000033">
    <property type="entry name" value="Polar amino acid ABC transporter permease"/>
    <property type="match status" value="1"/>
</dbReference>
<dbReference type="GO" id="GO:0006865">
    <property type="term" value="P:amino acid transport"/>
    <property type="evidence" value="ECO:0007669"/>
    <property type="project" value="UniProtKB-KW"/>
</dbReference>
<keyword evidence="3" id="KW-1003">Cell membrane</keyword>
<dbReference type="PROSITE" id="PS50928">
    <property type="entry name" value="ABC_TM1"/>
    <property type="match status" value="1"/>
</dbReference>
<organism evidence="10 11">
    <name type="scientific">Clostridium senegalense</name>
    <dbReference type="NCBI Taxonomy" id="1465809"/>
    <lineage>
        <taxon>Bacteria</taxon>
        <taxon>Bacillati</taxon>
        <taxon>Bacillota</taxon>
        <taxon>Clostridia</taxon>
        <taxon>Eubacteriales</taxon>
        <taxon>Clostridiaceae</taxon>
        <taxon>Clostridium</taxon>
    </lineage>
</organism>
<keyword evidence="6 8" id="KW-1133">Transmembrane helix</keyword>
<comment type="similarity">
    <text evidence="8">Belongs to the binding-protein-dependent transport system permease family.</text>
</comment>
<reference evidence="10 11" key="1">
    <citation type="submission" date="2020-02" db="EMBL/GenBank/DDBJ databases">
        <title>Genome assembly of a novel Clostridium senegalense strain.</title>
        <authorList>
            <person name="Gupta T.B."/>
            <person name="Jauregui R."/>
            <person name="Maclean P."/>
            <person name="Nawarathana A."/>
            <person name="Brightwell G."/>
        </authorList>
    </citation>
    <scope>NUCLEOTIDE SEQUENCE [LARGE SCALE GENOMIC DNA]</scope>
    <source>
        <strain evidence="10 11">AGRFS4</strain>
    </source>
</reference>
<dbReference type="GO" id="GO:0022857">
    <property type="term" value="F:transmembrane transporter activity"/>
    <property type="evidence" value="ECO:0007669"/>
    <property type="project" value="InterPro"/>
</dbReference>
<dbReference type="InterPro" id="IPR035906">
    <property type="entry name" value="MetI-like_sf"/>
</dbReference>
<feature type="transmembrane region" description="Helical" evidence="8">
    <location>
        <begin position="187"/>
        <end position="205"/>
    </location>
</feature>
<feature type="transmembrane region" description="Helical" evidence="8">
    <location>
        <begin position="20"/>
        <end position="41"/>
    </location>
</feature>
<feature type="domain" description="ABC transmembrane type-1" evidence="9">
    <location>
        <begin position="17"/>
        <end position="206"/>
    </location>
</feature>
<name>A0A6M0H6G7_9CLOT</name>
<evidence type="ECO:0000313" key="10">
    <source>
        <dbReference type="EMBL" id="NEU05884.1"/>
    </source>
</evidence>
<comment type="subcellular location">
    <subcellularLocation>
        <location evidence="1 8">Cell membrane</location>
        <topology evidence="1 8">Multi-pass membrane protein</topology>
    </subcellularLocation>
</comment>
<dbReference type="CDD" id="cd06261">
    <property type="entry name" value="TM_PBP2"/>
    <property type="match status" value="1"/>
</dbReference>
<evidence type="ECO:0000256" key="1">
    <source>
        <dbReference type="ARBA" id="ARBA00004651"/>
    </source>
</evidence>
<evidence type="ECO:0000256" key="4">
    <source>
        <dbReference type="ARBA" id="ARBA00022692"/>
    </source>
</evidence>
<dbReference type="Pfam" id="PF00528">
    <property type="entry name" value="BPD_transp_1"/>
    <property type="match status" value="1"/>
</dbReference>
<evidence type="ECO:0000313" key="11">
    <source>
        <dbReference type="Proteomes" id="UP000481872"/>
    </source>
</evidence>
<evidence type="ECO:0000256" key="5">
    <source>
        <dbReference type="ARBA" id="ARBA00022970"/>
    </source>
</evidence>
<evidence type="ECO:0000256" key="8">
    <source>
        <dbReference type="RuleBase" id="RU363032"/>
    </source>
</evidence>
<dbReference type="InterPro" id="IPR043429">
    <property type="entry name" value="ArtM/GltK/GlnP/TcyL/YhdX-like"/>
</dbReference>
<proteinExistence type="inferred from homology"/>